<proteinExistence type="predicted"/>
<keyword evidence="2" id="KW-1185">Reference proteome</keyword>
<organism evidence="1 2">
    <name type="scientific">Aspergillus keveii</name>
    <dbReference type="NCBI Taxonomy" id="714993"/>
    <lineage>
        <taxon>Eukaryota</taxon>
        <taxon>Fungi</taxon>
        <taxon>Dikarya</taxon>
        <taxon>Ascomycota</taxon>
        <taxon>Pezizomycotina</taxon>
        <taxon>Eurotiomycetes</taxon>
        <taxon>Eurotiomycetidae</taxon>
        <taxon>Eurotiales</taxon>
        <taxon>Aspergillaceae</taxon>
        <taxon>Aspergillus</taxon>
        <taxon>Aspergillus subgen. Nidulantes</taxon>
    </lineage>
</organism>
<sequence length="156" mass="17712">MVHSGKSAFPPLGSYAGFFPRRSCSDTLLHRLCPDPPHTLRISSLLTNTFKCVCPDFARLHTPLGNHSQTRSCIDCTWTPSSLMMPLAISLGDIQKRSPRQCQPQSPALLPDIIPLLLRDQEFQERSLRCCEISRPFLARRYTALHALWPRNSELR</sequence>
<evidence type="ECO:0000313" key="2">
    <source>
        <dbReference type="Proteomes" id="UP001610563"/>
    </source>
</evidence>
<protein>
    <submittedName>
        <fullName evidence="1">Uncharacterized protein</fullName>
    </submittedName>
</protein>
<dbReference type="EMBL" id="JBFTWV010000069">
    <property type="protein sequence ID" value="KAL2789068.1"/>
    <property type="molecule type" value="Genomic_DNA"/>
</dbReference>
<gene>
    <name evidence="1" type="ORF">BJX66DRAFT_307478</name>
</gene>
<evidence type="ECO:0000313" key="1">
    <source>
        <dbReference type="EMBL" id="KAL2789068.1"/>
    </source>
</evidence>
<accession>A0ABR4G0M3</accession>
<reference evidence="1 2" key="1">
    <citation type="submission" date="2024-07" db="EMBL/GenBank/DDBJ databases">
        <title>Section-level genome sequencing and comparative genomics of Aspergillus sections Usti and Cavernicolus.</title>
        <authorList>
            <consortium name="Lawrence Berkeley National Laboratory"/>
            <person name="Nybo J.L."/>
            <person name="Vesth T.C."/>
            <person name="Theobald S."/>
            <person name="Frisvad J.C."/>
            <person name="Larsen T.O."/>
            <person name="Kjaerboelling I."/>
            <person name="Rothschild-Mancinelli K."/>
            <person name="Lyhne E.K."/>
            <person name="Kogle M.E."/>
            <person name="Barry K."/>
            <person name="Clum A."/>
            <person name="Na H."/>
            <person name="Ledsgaard L."/>
            <person name="Lin J."/>
            <person name="Lipzen A."/>
            <person name="Kuo A."/>
            <person name="Riley R."/>
            <person name="Mondo S."/>
            <person name="Labutti K."/>
            <person name="Haridas S."/>
            <person name="Pangalinan J."/>
            <person name="Salamov A.A."/>
            <person name="Simmons B.A."/>
            <person name="Magnuson J.K."/>
            <person name="Chen J."/>
            <person name="Drula E."/>
            <person name="Henrissat B."/>
            <person name="Wiebenga A."/>
            <person name="Lubbers R.J."/>
            <person name="Gomes A.C."/>
            <person name="Makela M.R."/>
            <person name="Stajich J."/>
            <person name="Grigoriev I.V."/>
            <person name="Mortensen U.H."/>
            <person name="De Vries R.P."/>
            <person name="Baker S.E."/>
            <person name="Andersen M.R."/>
        </authorList>
    </citation>
    <scope>NUCLEOTIDE SEQUENCE [LARGE SCALE GENOMIC DNA]</scope>
    <source>
        <strain evidence="1 2">CBS 209.92</strain>
    </source>
</reference>
<name>A0ABR4G0M3_9EURO</name>
<comment type="caution">
    <text evidence="1">The sequence shown here is derived from an EMBL/GenBank/DDBJ whole genome shotgun (WGS) entry which is preliminary data.</text>
</comment>
<dbReference type="Proteomes" id="UP001610563">
    <property type="component" value="Unassembled WGS sequence"/>
</dbReference>